<dbReference type="InterPro" id="IPR050164">
    <property type="entry name" value="Peptidase_C19"/>
</dbReference>
<evidence type="ECO:0000256" key="5">
    <source>
        <dbReference type="ARBA" id="ARBA00022801"/>
    </source>
</evidence>
<evidence type="ECO:0000256" key="6">
    <source>
        <dbReference type="ARBA" id="ARBA00022807"/>
    </source>
</evidence>
<dbReference type="PANTHER" id="PTHR24006:SF888">
    <property type="entry name" value="UBIQUITIN CARBOXYL-TERMINAL HYDROLASE 30"/>
    <property type="match status" value="1"/>
</dbReference>
<reference evidence="10" key="1">
    <citation type="submission" date="2021-01" db="EMBL/GenBank/DDBJ databases">
        <title>Phytophthora aleatoria, a newly-described species from Pinus radiata is distinct from Phytophthora cactorum isolates based on comparative genomics.</title>
        <authorList>
            <person name="Mcdougal R."/>
            <person name="Panda P."/>
            <person name="Williams N."/>
            <person name="Studholme D.J."/>
        </authorList>
    </citation>
    <scope>NUCLEOTIDE SEQUENCE</scope>
    <source>
        <strain evidence="10">NZFS 4037</strain>
    </source>
</reference>
<name>A0A8J5M4S2_9STRA</name>
<dbReference type="Proteomes" id="UP000709295">
    <property type="component" value="Unassembled WGS sequence"/>
</dbReference>
<keyword evidence="4 7" id="KW-0833">Ubl conjugation pathway</keyword>
<dbReference type="InterPro" id="IPR028889">
    <property type="entry name" value="USP"/>
</dbReference>
<gene>
    <name evidence="10" type="ORF">JG688_00008268</name>
</gene>
<evidence type="ECO:0000256" key="1">
    <source>
        <dbReference type="ARBA" id="ARBA00000707"/>
    </source>
</evidence>
<keyword evidence="5 7" id="KW-0378">Hydrolase</keyword>
<evidence type="ECO:0000313" key="10">
    <source>
        <dbReference type="EMBL" id="KAG6963185.1"/>
    </source>
</evidence>
<dbReference type="PROSITE" id="PS50235">
    <property type="entry name" value="USP_3"/>
    <property type="match status" value="1"/>
</dbReference>
<evidence type="ECO:0000256" key="8">
    <source>
        <dbReference type="SAM" id="MobiDB-lite"/>
    </source>
</evidence>
<keyword evidence="3 7" id="KW-0645">Protease</keyword>
<dbReference type="PROSITE" id="PS00972">
    <property type="entry name" value="USP_1"/>
    <property type="match status" value="1"/>
</dbReference>
<dbReference type="CDD" id="cd02257">
    <property type="entry name" value="Peptidase_C19"/>
    <property type="match status" value="1"/>
</dbReference>
<dbReference type="InterPro" id="IPR018200">
    <property type="entry name" value="USP_CS"/>
</dbReference>
<dbReference type="GO" id="GO:0006508">
    <property type="term" value="P:proteolysis"/>
    <property type="evidence" value="ECO:0007669"/>
    <property type="project" value="UniProtKB-KW"/>
</dbReference>
<dbReference type="GO" id="GO:0004843">
    <property type="term" value="F:cysteine-type deubiquitinase activity"/>
    <property type="evidence" value="ECO:0007669"/>
    <property type="project" value="UniProtKB-UniRule"/>
</dbReference>
<dbReference type="GO" id="GO:0005634">
    <property type="term" value="C:nucleus"/>
    <property type="evidence" value="ECO:0007669"/>
    <property type="project" value="TreeGrafter"/>
</dbReference>
<keyword evidence="11" id="KW-1185">Reference proteome</keyword>
<dbReference type="PROSITE" id="PS00973">
    <property type="entry name" value="USP_2"/>
    <property type="match status" value="1"/>
</dbReference>
<evidence type="ECO:0000256" key="3">
    <source>
        <dbReference type="ARBA" id="ARBA00022670"/>
    </source>
</evidence>
<feature type="compositionally biased region" description="Acidic residues" evidence="8">
    <location>
        <begin position="674"/>
        <end position="684"/>
    </location>
</feature>
<keyword evidence="6 7" id="KW-0788">Thiol protease</keyword>
<comment type="catalytic activity">
    <reaction evidence="1 7">
        <text>Thiol-dependent hydrolysis of ester, thioester, amide, peptide and isopeptide bonds formed by the C-terminal Gly of ubiquitin (a 76-residue protein attached to proteins as an intracellular targeting signal).</text>
        <dbReference type="EC" id="3.4.19.12"/>
    </reaction>
</comment>
<feature type="region of interest" description="Disordered" evidence="8">
    <location>
        <begin position="667"/>
        <end position="690"/>
    </location>
</feature>
<dbReference type="GO" id="GO:0016579">
    <property type="term" value="P:protein deubiquitination"/>
    <property type="evidence" value="ECO:0007669"/>
    <property type="project" value="InterPro"/>
</dbReference>
<protein>
    <recommendedName>
        <fullName evidence="7">Ubiquitin carboxyl-terminal hydrolase</fullName>
        <ecNumber evidence="7">3.4.19.12</ecNumber>
    </recommendedName>
</protein>
<feature type="region of interest" description="Disordered" evidence="8">
    <location>
        <begin position="19"/>
        <end position="50"/>
    </location>
</feature>
<feature type="compositionally biased region" description="Basic and acidic residues" evidence="8">
    <location>
        <begin position="33"/>
        <end position="42"/>
    </location>
</feature>
<evidence type="ECO:0000259" key="9">
    <source>
        <dbReference type="PROSITE" id="PS50235"/>
    </source>
</evidence>
<evidence type="ECO:0000256" key="2">
    <source>
        <dbReference type="ARBA" id="ARBA00009085"/>
    </source>
</evidence>
<organism evidence="10 11">
    <name type="scientific">Phytophthora aleatoria</name>
    <dbReference type="NCBI Taxonomy" id="2496075"/>
    <lineage>
        <taxon>Eukaryota</taxon>
        <taxon>Sar</taxon>
        <taxon>Stramenopiles</taxon>
        <taxon>Oomycota</taxon>
        <taxon>Peronosporomycetes</taxon>
        <taxon>Peronosporales</taxon>
        <taxon>Peronosporaceae</taxon>
        <taxon>Phytophthora</taxon>
    </lineage>
</organism>
<dbReference type="InterPro" id="IPR001394">
    <property type="entry name" value="Peptidase_C19_UCH"/>
</dbReference>
<proteinExistence type="inferred from homology"/>
<dbReference type="GO" id="GO:0005829">
    <property type="term" value="C:cytosol"/>
    <property type="evidence" value="ECO:0007669"/>
    <property type="project" value="TreeGrafter"/>
</dbReference>
<evidence type="ECO:0000256" key="7">
    <source>
        <dbReference type="RuleBase" id="RU366025"/>
    </source>
</evidence>
<comment type="similarity">
    <text evidence="2 7">Belongs to the peptidase C19 family.</text>
</comment>
<sequence>MTEPFSFASVLNPWQETQDENVVSNHHPQQHIESSRNRRRNPDPFGKPSELLQQIGLRGKEVVNILKERDWDVCDPKALQEHKLYYVPGGRAKGELAVQGEDFFVGEGELYAYILDKGEREDSGLHEGVHQELKVLSSGIKASQNDLSSMIAVIIQQAERIHSPERSGNLMLMRDMERHLLLIVAALNIEKINAELTELSTIISAQAETLSQKNPITPMELDADVETDTLAMAVPGLQNLGNTCFFNAILQALASLPSVHEFLEEIDRRARVERRRIAFTGALRDCLEALAPHDTPCVVAPRILNAELTSKLRAFRGNKQQDAQELLQFLFKLVGGEQRHCGVQDRGLVDLNPRDNVPICDSISDLRLTQAVNERSWNPLQGLQVNLLQCARCRRFRPLNNQPFLDVSLSLVAPGDKKVSRLTDALRLYTEAEVIKDVECSYCSVVDELEVTRKEYTQAVKEPKKLRGVSGRDVVELELAQHELKGWIHTLEQLANSSTSFDLEQLERPIPRSRGDCFKRLQFSRSPDVFCFHFNRKVYMRTGGAVKLETYVEFPLELDMDDYCQYETSAGADSKGSNGGSASMRRPRAAIPTFGEATKQQYLLYDLTAVILHHGNERCGHFTAYRRASPSQWFFVSDDNVREAPVAEVLKSCAYMLFYERKYRTKRTTRSSETEETTDDDDSLPDVPFEPHVLLPNGRF</sequence>
<evidence type="ECO:0000256" key="4">
    <source>
        <dbReference type="ARBA" id="ARBA00022786"/>
    </source>
</evidence>
<comment type="caution">
    <text evidence="10">The sequence shown here is derived from an EMBL/GenBank/DDBJ whole genome shotgun (WGS) entry which is preliminary data.</text>
</comment>
<dbReference type="EC" id="3.4.19.12" evidence="7"/>
<feature type="domain" description="USP" evidence="9">
    <location>
        <begin position="235"/>
        <end position="662"/>
    </location>
</feature>
<evidence type="ECO:0000313" key="11">
    <source>
        <dbReference type="Proteomes" id="UP000709295"/>
    </source>
</evidence>
<dbReference type="AlphaFoldDB" id="A0A8J5M4S2"/>
<accession>A0A8J5M4S2</accession>
<dbReference type="PANTHER" id="PTHR24006">
    <property type="entry name" value="UBIQUITIN CARBOXYL-TERMINAL HYDROLASE"/>
    <property type="match status" value="1"/>
</dbReference>
<dbReference type="Pfam" id="PF00443">
    <property type="entry name" value="UCH"/>
    <property type="match status" value="1"/>
</dbReference>
<dbReference type="EMBL" id="JAENGY010000428">
    <property type="protein sequence ID" value="KAG6963185.1"/>
    <property type="molecule type" value="Genomic_DNA"/>
</dbReference>